<dbReference type="InterPro" id="IPR009449">
    <property type="entry name" value="Sec2_N"/>
</dbReference>
<dbReference type="AlphaFoldDB" id="A0A436ZP95"/>
<evidence type="ECO:0000256" key="2">
    <source>
        <dbReference type="SAM" id="Coils"/>
    </source>
</evidence>
<dbReference type="SUPFAM" id="SSF144284">
    <property type="entry name" value="Sec2 N-terminal region"/>
    <property type="match status" value="1"/>
</dbReference>
<gene>
    <name evidence="5" type="ORF">DFL_008620</name>
</gene>
<dbReference type="RefSeq" id="XP_067486271.1">
    <property type="nucleotide sequence ID" value="XM_067638378.1"/>
</dbReference>
<dbReference type="GO" id="GO:0006887">
    <property type="term" value="P:exocytosis"/>
    <property type="evidence" value="ECO:0007669"/>
    <property type="project" value="TreeGrafter"/>
</dbReference>
<protein>
    <recommendedName>
        <fullName evidence="4">GDP/GTP exchange factor Sec2 N-terminal domain-containing protein</fullName>
    </recommendedName>
</protein>
<evidence type="ECO:0000259" key="4">
    <source>
        <dbReference type="Pfam" id="PF06428"/>
    </source>
</evidence>
<dbReference type="GO" id="GO:0070319">
    <property type="term" value="C:Golgi to plasma membrane transport vesicle"/>
    <property type="evidence" value="ECO:0007669"/>
    <property type="project" value="TreeGrafter"/>
</dbReference>
<dbReference type="GO" id="GO:0051286">
    <property type="term" value="C:cell tip"/>
    <property type="evidence" value="ECO:0007669"/>
    <property type="project" value="TreeGrafter"/>
</dbReference>
<keyword evidence="6" id="KW-1185">Reference proteome</keyword>
<feature type="coiled-coil region" evidence="2">
    <location>
        <begin position="180"/>
        <end position="236"/>
    </location>
</feature>
<keyword evidence="1 2" id="KW-0175">Coiled coil</keyword>
<evidence type="ECO:0000256" key="1">
    <source>
        <dbReference type="ARBA" id="ARBA00023054"/>
    </source>
</evidence>
<feature type="compositionally biased region" description="Pro residues" evidence="3">
    <location>
        <begin position="140"/>
        <end position="155"/>
    </location>
</feature>
<dbReference type="OrthoDB" id="5560525at2759"/>
<sequence length="268" mass="29748">MSTTSPTPTDDTCRCKNCGTPFTVLSEADYPREARLRIEELEQQVKEFSVRAVMAAERLAQAQKEVHDLRRKSESSNSTTGSIASINTAAAATASSVPQNTPLSPLKRSNTVTSTLQNMSKAGTQKINQLFYRTALPPTTELPPPVERPPTPPEPLSRASMDSQVLDDLSNALCSERRNREIAEKQLAQVKNEVEELSASLFQQANDMVADERRSRAKLEERVKVLEKRDAEKRVRLEKLEKGISRIIKARELINNNDVPARASSGSF</sequence>
<organism evidence="5 6">
    <name type="scientific">Arthrobotrys flagrans</name>
    <name type="common">Nematode-trapping fungus</name>
    <name type="synonym">Trichothecium flagrans</name>
    <dbReference type="NCBI Taxonomy" id="97331"/>
    <lineage>
        <taxon>Eukaryota</taxon>
        <taxon>Fungi</taxon>
        <taxon>Dikarya</taxon>
        <taxon>Ascomycota</taxon>
        <taxon>Pezizomycotina</taxon>
        <taxon>Orbiliomycetes</taxon>
        <taxon>Orbiliales</taxon>
        <taxon>Orbiliaceae</taxon>
        <taxon>Arthrobotrys</taxon>
    </lineage>
</organism>
<evidence type="ECO:0000313" key="6">
    <source>
        <dbReference type="Proteomes" id="UP000283090"/>
    </source>
</evidence>
<dbReference type="EMBL" id="SAEB01000012">
    <property type="protein sequence ID" value="RVD80727.1"/>
    <property type="molecule type" value="Genomic_DNA"/>
</dbReference>
<feature type="coiled-coil region" evidence="2">
    <location>
        <begin position="38"/>
        <end position="79"/>
    </location>
</feature>
<dbReference type="STRING" id="97331.A0A436ZP95"/>
<evidence type="ECO:0000256" key="3">
    <source>
        <dbReference type="SAM" id="MobiDB-lite"/>
    </source>
</evidence>
<dbReference type="VEuPathDB" id="FungiDB:DFL_008620"/>
<dbReference type="InterPro" id="IPR040351">
    <property type="entry name" value="RAB3IL/RAB3IP/Sec2"/>
</dbReference>
<dbReference type="PANTHER" id="PTHR14430">
    <property type="entry name" value="RABIN3-RELATED"/>
    <property type="match status" value="1"/>
</dbReference>
<feature type="region of interest" description="Disordered" evidence="3">
    <location>
        <begin position="136"/>
        <end position="161"/>
    </location>
</feature>
<proteinExistence type="predicted"/>
<dbReference type="Pfam" id="PF06428">
    <property type="entry name" value="Sec2p"/>
    <property type="match status" value="1"/>
</dbReference>
<accession>A0A436ZP95</accession>
<dbReference type="Proteomes" id="UP000283090">
    <property type="component" value="Unassembled WGS sequence"/>
</dbReference>
<evidence type="ECO:0000313" key="5">
    <source>
        <dbReference type="EMBL" id="RVD80727.1"/>
    </source>
</evidence>
<dbReference type="GO" id="GO:0005085">
    <property type="term" value="F:guanyl-nucleotide exchange factor activity"/>
    <property type="evidence" value="ECO:0007669"/>
    <property type="project" value="InterPro"/>
</dbReference>
<name>A0A436ZP95_ARTFL</name>
<comment type="caution">
    <text evidence="5">The sequence shown here is derived from an EMBL/GenBank/DDBJ whole genome shotgun (WGS) entry which is preliminary data.</text>
</comment>
<dbReference type="GeneID" id="93590931"/>
<reference evidence="5 6" key="1">
    <citation type="submission" date="2019-01" db="EMBL/GenBank/DDBJ databases">
        <title>Intercellular communication is required for trap formation in the nematode-trapping fungus Duddingtonia flagrans.</title>
        <authorList>
            <person name="Youssar L."/>
            <person name="Wernet V."/>
            <person name="Hensel N."/>
            <person name="Hildebrandt H.-G."/>
            <person name="Fischer R."/>
        </authorList>
    </citation>
    <scope>NUCLEOTIDE SEQUENCE [LARGE SCALE GENOMIC DNA]</scope>
    <source>
        <strain evidence="5 6">CBS H-5679</strain>
    </source>
</reference>
<dbReference type="Gene3D" id="6.10.140.910">
    <property type="match status" value="1"/>
</dbReference>
<feature type="domain" description="GDP/GTP exchange factor Sec2 N-terminal" evidence="4">
    <location>
        <begin position="164"/>
        <end position="242"/>
    </location>
</feature>
<dbReference type="PANTHER" id="PTHR14430:SF4">
    <property type="entry name" value="GDP_GTP EXCHANGE FACTOR SEC2 N-TERMINAL DOMAIN-CONTAINING PROTEIN"/>
    <property type="match status" value="1"/>
</dbReference>